<dbReference type="Proteomes" id="UP000267606">
    <property type="component" value="Unassembled WGS sequence"/>
</dbReference>
<proteinExistence type="predicted"/>
<dbReference type="EMBL" id="UZAJ01007088">
    <property type="protein sequence ID" value="VDO49001.1"/>
    <property type="molecule type" value="Genomic_DNA"/>
</dbReference>
<evidence type="ECO:0000313" key="4">
    <source>
        <dbReference type="WBParaSite" id="OFLC_0000703901-mRNA-1"/>
    </source>
</evidence>
<organism evidence="4">
    <name type="scientific">Onchocerca flexuosa</name>
    <dbReference type="NCBI Taxonomy" id="387005"/>
    <lineage>
        <taxon>Eukaryota</taxon>
        <taxon>Metazoa</taxon>
        <taxon>Ecdysozoa</taxon>
        <taxon>Nematoda</taxon>
        <taxon>Chromadorea</taxon>
        <taxon>Rhabditida</taxon>
        <taxon>Spirurina</taxon>
        <taxon>Spiruromorpha</taxon>
        <taxon>Filarioidea</taxon>
        <taxon>Onchocercidae</taxon>
        <taxon>Onchocerca</taxon>
    </lineage>
</organism>
<reference evidence="2 3" key="2">
    <citation type="submission" date="2018-11" db="EMBL/GenBank/DDBJ databases">
        <authorList>
            <consortium name="Pathogen Informatics"/>
        </authorList>
    </citation>
    <scope>NUCLEOTIDE SEQUENCE [LARGE SCALE GENOMIC DNA]</scope>
</reference>
<dbReference type="WBParaSite" id="OFLC_0000703901-mRNA-1">
    <property type="protein sequence ID" value="OFLC_0000703901-mRNA-1"/>
    <property type="gene ID" value="OFLC_0000703901"/>
</dbReference>
<evidence type="ECO:0000313" key="2">
    <source>
        <dbReference type="EMBL" id="VDO49001.1"/>
    </source>
</evidence>
<evidence type="ECO:0000313" key="3">
    <source>
        <dbReference type="Proteomes" id="UP000267606"/>
    </source>
</evidence>
<feature type="domain" description="ELMO armadillo-like helical" evidence="1">
    <location>
        <begin position="1"/>
        <end position="118"/>
    </location>
</feature>
<dbReference type="STRING" id="387005.A0A183HHS8"/>
<dbReference type="AlphaFoldDB" id="A0A183HHS8"/>
<protein>
    <submittedName>
        <fullName evidence="4">DUF3361 domain-containing protein</fullName>
    </submittedName>
</protein>
<dbReference type="InterPro" id="IPR024574">
    <property type="entry name" value="ELMO_ARM"/>
</dbReference>
<dbReference type="Pfam" id="PF11841">
    <property type="entry name" value="ELMO_ARM"/>
    <property type="match status" value="1"/>
</dbReference>
<evidence type="ECO:0000259" key="1">
    <source>
        <dbReference type="Pfam" id="PF11841"/>
    </source>
</evidence>
<reference evidence="4" key="1">
    <citation type="submission" date="2016-06" db="UniProtKB">
        <authorList>
            <consortium name="WormBaseParasite"/>
        </authorList>
    </citation>
    <scope>IDENTIFICATION</scope>
</reference>
<name>A0A183HHS8_9BILA</name>
<keyword evidence="3" id="KW-1185">Reference proteome</keyword>
<accession>A0A183HHS8</accession>
<gene>
    <name evidence="2" type="ORF">OFLC_LOCUS7040</name>
</gene>
<sequence length="217" mass="24745">MDHPGLLYWSQVSDEFISKIAENITGRAKQEDNTLLVSSLNIIDLILNSKNEGKMNLVLREVPFESLIRHLEKSDERVILNVLTLMNSLYNKARDHVKSDIIEHLHVTPFRCAIEKSVLRKGKQLDVGIEQQLIIIQRIQLNKLLEKALRIPTEAEIERVFQLKLLHGESNKGMHANVMSEEKRTEFLNFTEAVIQTPPGSLALETILSFVTHCADS</sequence>